<comment type="function">
    <text evidence="8 9">Component of the signal recognition particle (SRP) complex, a ribonucleoprotein complex that mediates the cotranslational targeting of secretory and membrane proteins to the endoplasmic reticulum (ER). SRP9 together with SRP14 and the Alu portion of the SRP RNA, constitutes the elongation arrest domain of SRP. The complex of SRP9 and SRP14 is required for SRP RNA binding.</text>
</comment>
<dbReference type="OrthoDB" id="360923at2759"/>
<dbReference type="InterPro" id="IPR009018">
    <property type="entry name" value="Signal_recog_particle_SRP9/14"/>
</dbReference>
<dbReference type="GO" id="GO:0045900">
    <property type="term" value="P:negative regulation of translational elongation"/>
    <property type="evidence" value="ECO:0007669"/>
    <property type="project" value="InterPro"/>
</dbReference>
<evidence type="ECO:0000256" key="4">
    <source>
        <dbReference type="ARBA" id="ARBA00022490"/>
    </source>
</evidence>
<keyword evidence="7 9" id="KW-0687">Ribonucleoprotein</keyword>
<protein>
    <recommendedName>
        <fullName evidence="3 9">Signal recognition particle 9 kDa protein</fullName>
        <shortName evidence="9">SRP9</shortName>
    </recommendedName>
</protein>
<comment type="similarity">
    <text evidence="2 9">Belongs to the SRP9 family.</text>
</comment>
<keyword evidence="5 9" id="KW-0694">RNA-binding</keyword>
<name>L8H882_ACACF</name>
<evidence type="ECO:0000256" key="1">
    <source>
        <dbReference type="ARBA" id="ARBA00004496"/>
    </source>
</evidence>
<dbReference type="InterPro" id="IPR008832">
    <property type="entry name" value="SRP9"/>
</dbReference>
<dbReference type="FunFam" id="3.30.720.10:FF:000001">
    <property type="entry name" value="Signal recognition particle 9 kDa protein"/>
    <property type="match status" value="1"/>
</dbReference>
<dbReference type="GO" id="GO:0006614">
    <property type="term" value="P:SRP-dependent cotranslational protein targeting to membrane"/>
    <property type="evidence" value="ECO:0007669"/>
    <property type="project" value="InterPro"/>
</dbReference>
<dbReference type="PANTHER" id="PTHR12834:SF12">
    <property type="entry name" value="SIGNAL RECOGNITION PARTICLE 9 KDA PROTEIN"/>
    <property type="match status" value="1"/>
</dbReference>
<dbReference type="Proteomes" id="UP000011083">
    <property type="component" value="Unassembled WGS sequence"/>
</dbReference>
<dbReference type="STRING" id="1257118.L8H882"/>
<dbReference type="PANTHER" id="PTHR12834">
    <property type="entry name" value="SIGNAL RECOGNITION PARTICLE 9 KDA PROTEIN"/>
    <property type="match status" value="1"/>
</dbReference>
<evidence type="ECO:0000256" key="7">
    <source>
        <dbReference type="ARBA" id="ARBA00023274"/>
    </source>
</evidence>
<dbReference type="GO" id="GO:0005829">
    <property type="term" value="C:cytosol"/>
    <property type="evidence" value="ECO:0007669"/>
    <property type="project" value="UniProtKB-ARBA"/>
</dbReference>
<dbReference type="Pfam" id="PF05486">
    <property type="entry name" value="SRP9-21"/>
    <property type="match status" value="1"/>
</dbReference>
<dbReference type="KEGG" id="acan:ACA1_183930"/>
<keyword evidence="12" id="KW-1185">Reference proteome</keyword>
<evidence type="ECO:0000313" key="12">
    <source>
        <dbReference type="Proteomes" id="UP000011083"/>
    </source>
</evidence>
<dbReference type="GO" id="GO:0005786">
    <property type="term" value="C:signal recognition particle, endoplasmic reticulum targeting"/>
    <property type="evidence" value="ECO:0007669"/>
    <property type="project" value="UniProtKB-KW"/>
</dbReference>
<organism evidence="11 12">
    <name type="scientific">Acanthamoeba castellanii (strain ATCC 30010 / Neff)</name>
    <dbReference type="NCBI Taxonomy" id="1257118"/>
    <lineage>
        <taxon>Eukaryota</taxon>
        <taxon>Amoebozoa</taxon>
        <taxon>Discosea</taxon>
        <taxon>Longamoebia</taxon>
        <taxon>Centramoebida</taxon>
        <taxon>Acanthamoebidae</taxon>
        <taxon>Acanthamoeba</taxon>
    </lineage>
</organism>
<gene>
    <name evidence="11" type="ORF">ACA1_183930</name>
</gene>
<evidence type="ECO:0000313" key="11">
    <source>
        <dbReference type="EMBL" id="ELR21447.1"/>
    </source>
</evidence>
<evidence type="ECO:0000256" key="3">
    <source>
        <dbReference type="ARBA" id="ARBA00020414"/>
    </source>
</evidence>
<dbReference type="InterPro" id="IPR039914">
    <property type="entry name" value="SRP9-like"/>
</dbReference>
<proteinExistence type="inferred from homology"/>
<keyword evidence="4 9" id="KW-0963">Cytoplasm</keyword>
<dbReference type="PIRSF" id="PIRSF017029">
    <property type="entry name" value="Signal_recog_particle_SRP9"/>
    <property type="match status" value="1"/>
</dbReference>
<dbReference type="Gene3D" id="3.30.720.10">
    <property type="entry name" value="Signal recognition particle alu RNA binding heterodimer, srp9/1"/>
    <property type="match status" value="1"/>
</dbReference>
<evidence type="ECO:0000256" key="5">
    <source>
        <dbReference type="ARBA" id="ARBA00022884"/>
    </source>
</evidence>
<evidence type="ECO:0000256" key="2">
    <source>
        <dbReference type="ARBA" id="ARBA00009193"/>
    </source>
</evidence>
<keyword evidence="6 9" id="KW-0733">Signal recognition particle</keyword>
<dbReference type="RefSeq" id="XP_004345991.1">
    <property type="nucleotide sequence ID" value="XM_004345941.1"/>
</dbReference>
<dbReference type="AlphaFoldDB" id="L8H882"/>
<dbReference type="InterPro" id="IPR039432">
    <property type="entry name" value="SRP9_dom"/>
</dbReference>
<dbReference type="VEuPathDB" id="AmoebaDB:ACA1_183930"/>
<evidence type="ECO:0000256" key="6">
    <source>
        <dbReference type="ARBA" id="ARBA00023135"/>
    </source>
</evidence>
<sequence length="79" mass="9386">MVYLTSWKVFFEAAQKLYNENPNKTRYVMKYRHCDGKLVLKVTDDQTCLKYKASHAQVLKKIEKLNNLFLRSATEKLNK</sequence>
<dbReference type="GO" id="GO:0008312">
    <property type="term" value="F:7S RNA binding"/>
    <property type="evidence" value="ECO:0007669"/>
    <property type="project" value="InterPro"/>
</dbReference>
<dbReference type="EMBL" id="KB007904">
    <property type="protein sequence ID" value="ELR21447.1"/>
    <property type="molecule type" value="Genomic_DNA"/>
</dbReference>
<feature type="domain" description="SRP9" evidence="10">
    <location>
        <begin position="5"/>
        <end position="67"/>
    </location>
</feature>
<dbReference type="GeneID" id="14922341"/>
<accession>L8H882</accession>
<evidence type="ECO:0000259" key="10">
    <source>
        <dbReference type="Pfam" id="PF05486"/>
    </source>
</evidence>
<dbReference type="OMA" id="FLMWGSS"/>
<evidence type="ECO:0000256" key="9">
    <source>
        <dbReference type="PIRNR" id="PIRNR017029"/>
    </source>
</evidence>
<evidence type="ECO:0000256" key="8">
    <source>
        <dbReference type="ARBA" id="ARBA00045462"/>
    </source>
</evidence>
<comment type="subcellular location">
    <subcellularLocation>
        <location evidence="1 9">Cytoplasm</location>
    </subcellularLocation>
</comment>
<reference evidence="11 12" key="1">
    <citation type="journal article" date="2013" name="Genome Biol.">
        <title>Genome of Acanthamoeba castellanii highlights extensive lateral gene transfer and early evolution of tyrosine kinase signaling.</title>
        <authorList>
            <person name="Clarke M."/>
            <person name="Lohan A.J."/>
            <person name="Liu B."/>
            <person name="Lagkouvardos I."/>
            <person name="Roy S."/>
            <person name="Zafar N."/>
            <person name="Bertelli C."/>
            <person name="Schilde C."/>
            <person name="Kianianmomeni A."/>
            <person name="Burglin T.R."/>
            <person name="Frech C."/>
            <person name="Turcotte B."/>
            <person name="Kopec K.O."/>
            <person name="Synnott J.M."/>
            <person name="Choo C."/>
            <person name="Paponov I."/>
            <person name="Finkler A."/>
            <person name="Soon Heng Tan C."/>
            <person name="Hutchins A.P."/>
            <person name="Weinmeier T."/>
            <person name="Rattei T."/>
            <person name="Chu J.S."/>
            <person name="Gimenez G."/>
            <person name="Irimia M."/>
            <person name="Rigden D.J."/>
            <person name="Fitzpatrick D.A."/>
            <person name="Lorenzo-Morales J."/>
            <person name="Bateman A."/>
            <person name="Chiu C.H."/>
            <person name="Tang P."/>
            <person name="Hegemann P."/>
            <person name="Fromm H."/>
            <person name="Raoult D."/>
            <person name="Greub G."/>
            <person name="Miranda-Saavedra D."/>
            <person name="Chen N."/>
            <person name="Nash P."/>
            <person name="Ginger M.L."/>
            <person name="Horn M."/>
            <person name="Schaap P."/>
            <person name="Caler L."/>
            <person name="Loftus B."/>
        </authorList>
    </citation>
    <scope>NUCLEOTIDE SEQUENCE [LARGE SCALE GENOMIC DNA]</scope>
    <source>
        <strain evidence="11 12">Neff</strain>
    </source>
</reference>
<dbReference type="SUPFAM" id="SSF54762">
    <property type="entry name" value="Signal recognition particle alu RNA binding heterodimer, SRP9/14"/>
    <property type="match status" value="1"/>
</dbReference>